<name>A0A645FCV4_9ZZZZ</name>
<evidence type="ECO:0000313" key="1">
    <source>
        <dbReference type="EMBL" id="MPN10324.1"/>
    </source>
</evidence>
<accession>A0A645FCV4</accession>
<dbReference type="AlphaFoldDB" id="A0A645FCV4"/>
<dbReference type="EMBL" id="VSSQ01056470">
    <property type="protein sequence ID" value="MPN10324.1"/>
    <property type="molecule type" value="Genomic_DNA"/>
</dbReference>
<reference evidence="1" key="1">
    <citation type="submission" date="2019-08" db="EMBL/GenBank/DDBJ databases">
        <authorList>
            <person name="Kucharzyk K."/>
            <person name="Murdoch R.W."/>
            <person name="Higgins S."/>
            <person name="Loffler F."/>
        </authorList>
    </citation>
    <scope>NUCLEOTIDE SEQUENCE</scope>
</reference>
<comment type="caution">
    <text evidence="1">The sequence shown here is derived from an EMBL/GenBank/DDBJ whole genome shotgun (WGS) entry which is preliminary data.</text>
</comment>
<dbReference type="InterPro" id="IPR037010">
    <property type="entry name" value="VitB12-dep_Met_synth_activ_sf"/>
</dbReference>
<dbReference type="GO" id="GO:0008705">
    <property type="term" value="F:methionine synthase activity"/>
    <property type="evidence" value="ECO:0007669"/>
    <property type="project" value="InterPro"/>
</dbReference>
<sequence length="54" mass="5861">MAADQMNKAINQQASKLGFNTLSRFSPGYGDWNITEQPAVLTLAYGQTIGIQVT</sequence>
<organism evidence="1">
    <name type="scientific">bioreactor metagenome</name>
    <dbReference type="NCBI Taxonomy" id="1076179"/>
    <lineage>
        <taxon>unclassified sequences</taxon>
        <taxon>metagenomes</taxon>
        <taxon>ecological metagenomes</taxon>
    </lineage>
</organism>
<dbReference type="SUPFAM" id="SSF56507">
    <property type="entry name" value="Methionine synthase activation domain-like"/>
    <property type="match status" value="1"/>
</dbReference>
<proteinExistence type="predicted"/>
<protein>
    <submittedName>
        <fullName evidence="1">Uncharacterized protein</fullName>
    </submittedName>
</protein>
<gene>
    <name evidence="1" type="ORF">SDC9_157619</name>
</gene>
<dbReference type="Gene3D" id="3.40.109.40">
    <property type="match status" value="1"/>
</dbReference>